<evidence type="ECO:0000313" key="5">
    <source>
        <dbReference type="Proteomes" id="UP000184383"/>
    </source>
</evidence>
<dbReference type="AlphaFoldDB" id="A0A1L9S0E4"/>
<sequence length="271" mass="29595">MDSLTNLVAVFGATRNQGGSVARSLLQNPSFQVRAITRNPGSDASQLLASQGAEGVRGGAFVNLNSDDKVFTNPDGPTEFDLGKTIIHAAAQAGVQHLVFSTGPPCTETTGGKVDMKAMDMKYKIEQYAKQLDSFQSIIPIGAGWFLENFLGKEVAPIFGGFLHFPDAEGLRPFRIPYWGGEENVPWLSISGDFEMEWLLCAWATGLPSRFQPVLPSWEAFETHGIHELDVKLMFGLTQITGGKYFAEPTENHTARELKRAMAVALGRLED</sequence>
<dbReference type="EMBL" id="KV878209">
    <property type="protein sequence ID" value="OJJ40650.1"/>
    <property type="molecule type" value="Genomic_DNA"/>
</dbReference>
<reference evidence="5" key="1">
    <citation type="journal article" date="2017" name="Genome Biol.">
        <title>Comparative genomics reveals high biological diversity and specific adaptations in the industrially and medically important fungal genus Aspergillus.</title>
        <authorList>
            <person name="de Vries R.P."/>
            <person name="Riley R."/>
            <person name="Wiebenga A."/>
            <person name="Aguilar-Osorio G."/>
            <person name="Amillis S."/>
            <person name="Uchima C.A."/>
            <person name="Anderluh G."/>
            <person name="Asadollahi M."/>
            <person name="Askin M."/>
            <person name="Barry K."/>
            <person name="Battaglia E."/>
            <person name="Bayram O."/>
            <person name="Benocci T."/>
            <person name="Braus-Stromeyer S.A."/>
            <person name="Caldana C."/>
            <person name="Canovas D."/>
            <person name="Cerqueira G.C."/>
            <person name="Chen F."/>
            <person name="Chen W."/>
            <person name="Choi C."/>
            <person name="Clum A."/>
            <person name="Dos Santos R.A."/>
            <person name="Damasio A.R."/>
            <person name="Diallinas G."/>
            <person name="Emri T."/>
            <person name="Fekete E."/>
            <person name="Flipphi M."/>
            <person name="Freyberg S."/>
            <person name="Gallo A."/>
            <person name="Gournas C."/>
            <person name="Habgood R."/>
            <person name="Hainaut M."/>
            <person name="Harispe M.L."/>
            <person name="Henrissat B."/>
            <person name="Hilden K.S."/>
            <person name="Hope R."/>
            <person name="Hossain A."/>
            <person name="Karabika E."/>
            <person name="Karaffa L."/>
            <person name="Karanyi Z."/>
            <person name="Krasevec N."/>
            <person name="Kuo A."/>
            <person name="Kusch H."/>
            <person name="LaButti K."/>
            <person name="Lagendijk E.L."/>
            <person name="Lapidus A."/>
            <person name="Levasseur A."/>
            <person name="Lindquist E."/>
            <person name="Lipzen A."/>
            <person name="Logrieco A.F."/>
            <person name="MacCabe A."/>
            <person name="Maekelae M.R."/>
            <person name="Malavazi I."/>
            <person name="Melin P."/>
            <person name="Meyer V."/>
            <person name="Mielnichuk N."/>
            <person name="Miskei M."/>
            <person name="Molnar A.P."/>
            <person name="Mule G."/>
            <person name="Ngan C.Y."/>
            <person name="Orejas M."/>
            <person name="Orosz E."/>
            <person name="Ouedraogo J.P."/>
            <person name="Overkamp K.M."/>
            <person name="Park H.-S."/>
            <person name="Perrone G."/>
            <person name="Piumi F."/>
            <person name="Punt P.J."/>
            <person name="Ram A.F."/>
            <person name="Ramon A."/>
            <person name="Rauscher S."/>
            <person name="Record E."/>
            <person name="Riano-Pachon D.M."/>
            <person name="Robert V."/>
            <person name="Roehrig J."/>
            <person name="Ruller R."/>
            <person name="Salamov A."/>
            <person name="Salih N.S."/>
            <person name="Samson R.A."/>
            <person name="Sandor E."/>
            <person name="Sanguinetti M."/>
            <person name="Schuetze T."/>
            <person name="Sepcic K."/>
            <person name="Shelest E."/>
            <person name="Sherlock G."/>
            <person name="Sophianopoulou V."/>
            <person name="Squina F.M."/>
            <person name="Sun H."/>
            <person name="Susca A."/>
            <person name="Todd R.B."/>
            <person name="Tsang A."/>
            <person name="Unkles S.E."/>
            <person name="van de Wiele N."/>
            <person name="van Rossen-Uffink D."/>
            <person name="Oliveira J.V."/>
            <person name="Vesth T.C."/>
            <person name="Visser J."/>
            <person name="Yu J.-H."/>
            <person name="Zhou M."/>
            <person name="Andersen M.R."/>
            <person name="Archer D.B."/>
            <person name="Baker S.E."/>
            <person name="Benoit I."/>
            <person name="Brakhage A.A."/>
            <person name="Braus G.H."/>
            <person name="Fischer R."/>
            <person name="Frisvad J.C."/>
            <person name="Goldman G.H."/>
            <person name="Houbraken J."/>
            <person name="Oakley B."/>
            <person name="Pocsi I."/>
            <person name="Scazzocchio C."/>
            <person name="Seiboth B."/>
            <person name="vanKuyk P.A."/>
            <person name="Wortman J."/>
            <person name="Dyer P.S."/>
            <person name="Grigoriev I.V."/>
        </authorList>
    </citation>
    <scope>NUCLEOTIDE SEQUENCE [LARGE SCALE GENOMIC DNA]</scope>
    <source>
        <strain evidence="5">DTO 134E9</strain>
    </source>
</reference>
<dbReference type="Gene3D" id="3.90.25.10">
    <property type="entry name" value="UDP-galactose 4-epimerase, domain 1"/>
    <property type="match status" value="1"/>
</dbReference>
<dbReference type="GeneID" id="63747607"/>
<dbReference type="PANTHER" id="PTHR42748">
    <property type="entry name" value="NITROGEN METABOLITE REPRESSION PROTEIN NMRA FAMILY MEMBER"/>
    <property type="match status" value="1"/>
</dbReference>
<proteinExistence type="inferred from homology"/>
<dbReference type="PANTHER" id="PTHR42748:SF7">
    <property type="entry name" value="NMRA LIKE REDOX SENSOR 1-RELATED"/>
    <property type="match status" value="1"/>
</dbReference>
<evidence type="ECO:0000313" key="4">
    <source>
        <dbReference type="EMBL" id="OJJ40650.1"/>
    </source>
</evidence>
<keyword evidence="2" id="KW-0521">NADP</keyword>
<dbReference type="Gene3D" id="3.40.50.720">
    <property type="entry name" value="NAD(P)-binding Rossmann-like Domain"/>
    <property type="match status" value="1"/>
</dbReference>
<dbReference type="RefSeq" id="XP_040694326.1">
    <property type="nucleotide sequence ID" value="XM_040831759.1"/>
</dbReference>
<dbReference type="Pfam" id="PF05368">
    <property type="entry name" value="NmrA"/>
    <property type="match status" value="1"/>
</dbReference>
<dbReference type="STRING" id="1073089.A0A1L9S0E4"/>
<dbReference type="Proteomes" id="UP000184383">
    <property type="component" value="Unassembled WGS sequence"/>
</dbReference>
<dbReference type="VEuPathDB" id="FungiDB:ASPWEDRAFT_178497"/>
<dbReference type="InterPro" id="IPR036291">
    <property type="entry name" value="NAD(P)-bd_dom_sf"/>
</dbReference>
<name>A0A1L9S0E4_ASPWE</name>
<accession>A0A1L9S0E4</accession>
<evidence type="ECO:0000256" key="2">
    <source>
        <dbReference type="ARBA" id="ARBA00022857"/>
    </source>
</evidence>
<organism evidence="4 5">
    <name type="scientific">Aspergillus wentii DTO 134E9</name>
    <dbReference type="NCBI Taxonomy" id="1073089"/>
    <lineage>
        <taxon>Eukaryota</taxon>
        <taxon>Fungi</taxon>
        <taxon>Dikarya</taxon>
        <taxon>Ascomycota</taxon>
        <taxon>Pezizomycotina</taxon>
        <taxon>Eurotiomycetes</taxon>
        <taxon>Eurotiomycetidae</taxon>
        <taxon>Eurotiales</taxon>
        <taxon>Aspergillaceae</taxon>
        <taxon>Aspergillus</taxon>
        <taxon>Aspergillus subgen. Cremei</taxon>
    </lineage>
</organism>
<dbReference type="InterPro" id="IPR051164">
    <property type="entry name" value="NmrA-like_oxidored"/>
</dbReference>
<dbReference type="OrthoDB" id="300709at2759"/>
<feature type="domain" description="NmrA-like" evidence="3">
    <location>
        <begin position="6"/>
        <end position="151"/>
    </location>
</feature>
<keyword evidence="5" id="KW-1185">Reference proteome</keyword>
<protein>
    <recommendedName>
        <fullName evidence="3">NmrA-like domain-containing protein</fullName>
    </recommendedName>
</protein>
<dbReference type="GO" id="GO:0005634">
    <property type="term" value="C:nucleus"/>
    <property type="evidence" value="ECO:0007669"/>
    <property type="project" value="TreeGrafter"/>
</dbReference>
<dbReference type="SUPFAM" id="SSF51735">
    <property type="entry name" value="NAD(P)-binding Rossmann-fold domains"/>
    <property type="match status" value="1"/>
</dbReference>
<evidence type="ECO:0000256" key="1">
    <source>
        <dbReference type="ARBA" id="ARBA00006328"/>
    </source>
</evidence>
<evidence type="ECO:0000259" key="3">
    <source>
        <dbReference type="Pfam" id="PF05368"/>
    </source>
</evidence>
<dbReference type="InterPro" id="IPR008030">
    <property type="entry name" value="NmrA-like"/>
</dbReference>
<comment type="similarity">
    <text evidence="1">Belongs to the NmrA-type oxidoreductase family.</text>
</comment>
<gene>
    <name evidence="4" type="ORF">ASPWEDRAFT_178497</name>
</gene>